<evidence type="ECO:0000313" key="2">
    <source>
        <dbReference type="Proteomes" id="UP001237642"/>
    </source>
</evidence>
<protein>
    <submittedName>
        <fullName evidence="1">Uncharacterized protein</fullName>
    </submittedName>
</protein>
<name>A0AAD8N590_9APIA</name>
<dbReference type="PANTHER" id="PTHR33917">
    <property type="entry name" value="PROTEIN EXECUTER 1, CHLOROPLASTIC"/>
    <property type="match status" value="1"/>
</dbReference>
<accession>A0AAD8N590</accession>
<sequence length="283" mass="32203">MNMDVRLSHLTPYASRDLWAETLRKYAVASGKKDATKQTFIDMFEKCRVKGNHEGNVEGKHEDYVIMKLPEYLGEDKTVLRHEFAVGSIVRKAKGKLENEFLHVPATLEDNHTVDHDILDFVDCIGRGIFKEKKCVDKLWAYTLSQAENEQPSLSGLITFNRIVPASSDPLNGIYIGSNGCLVTEVIQISRKFGHWPGHDGDDLSKLEPCNYVEVVKLTGDPDVPAGQFLRTYTWTWIEAEVFILGEEYRKEGFAIGFLFPAPDYYFMKLFKQLRLESFGGSH</sequence>
<dbReference type="AlphaFoldDB" id="A0AAD8N590"/>
<reference evidence="1" key="2">
    <citation type="submission" date="2023-05" db="EMBL/GenBank/DDBJ databases">
        <authorList>
            <person name="Schelkunov M.I."/>
        </authorList>
    </citation>
    <scope>NUCLEOTIDE SEQUENCE</scope>
    <source>
        <strain evidence="1">Hsosn_3</strain>
        <tissue evidence="1">Leaf</tissue>
    </source>
</reference>
<evidence type="ECO:0000313" key="1">
    <source>
        <dbReference type="EMBL" id="KAK1402075.1"/>
    </source>
</evidence>
<proteinExistence type="predicted"/>
<dbReference type="Proteomes" id="UP001237642">
    <property type="component" value="Unassembled WGS sequence"/>
</dbReference>
<dbReference type="GO" id="GO:0010343">
    <property type="term" value="P:singlet oxygen-mediated programmed cell death"/>
    <property type="evidence" value="ECO:0007669"/>
    <property type="project" value="InterPro"/>
</dbReference>
<comment type="caution">
    <text evidence="1">The sequence shown here is derived from an EMBL/GenBank/DDBJ whole genome shotgun (WGS) entry which is preliminary data.</text>
</comment>
<dbReference type="Pfam" id="PF12014">
    <property type="entry name" value="Cyclin_D1_bind"/>
    <property type="match status" value="1"/>
</dbReference>
<dbReference type="InterPro" id="IPR044680">
    <property type="entry name" value="EX1/2"/>
</dbReference>
<dbReference type="GO" id="GO:0042651">
    <property type="term" value="C:thylakoid membrane"/>
    <property type="evidence" value="ECO:0007669"/>
    <property type="project" value="TreeGrafter"/>
</dbReference>
<dbReference type="EMBL" id="JAUIZM010000001">
    <property type="protein sequence ID" value="KAK1402075.1"/>
    <property type="molecule type" value="Genomic_DNA"/>
</dbReference>
<organism evidence="1 2">
    <name type="scientific">Heracleum sosnowskyi</name>
    <dbReference type="NCBI Taxonomy" id="360622"/>
    <lineage>
        <taxon>Eukaryota</taxon>
        <taxon>Viridiplantae</taxon>
        <taxon>Streptophyta</taxon>
        <taxon>Embryophyta</taxon>
        <taxon>Tracheophyta</taxon>
        <taxon>Spermatophyta</taxon>
        <taxon>Magnoliopsida</taxon>
        <taxon>eudicotyledons</taxon>
        <taxon>Gunneridae</taxon>
        <taxon>Pentapetalae</taxon>
        <taxon>asterids</taxon>
        <taxon>campanulids</taxon>
        <taxon>Apiales</taxon>
        <taxon>Apiaceae</taxon>
        <taxon>Apioideae</taxon>
        <taxon>apioid superclade</taxon>
        <taxon>Tordylieae</taxon>
        <taxon>Tordyliinae</taxon>
        <taxon>Heracleum</taxon>
    </lineage>
</organism>
<keyword evidence="2" id="KW-1185">Reference proteome</keyword>
<reference evidence="1" key="1">
    <citation type="submission" date="2023-02" db="EMBL/GenBank/DDBJ databases">
        <title>Genome of toxic invasive species Heracleum sosnowskyi carries increased number of genes despite the absence of recent whole-genome duplications.</title>
        <authorList>
            <person name="Schelkunov M."/>
            <person name="Shtratnikova V."/>
            <person name="Makarenko M."/>
            <person name="Klepikova A."/>
            <person name="Omelchenko D."/>
            <person name="Novikova G."/>
            <person name="Obukhova E."/>
            <person name="Bogdanov V."/>
            <person name="Penin A."/>
            <person name="Logacheva M."/>
        </authorList>
    </citation>
    <scope>NUCLEOTIDE SEQUENCE</scope>
    <source>
        <strain evidence="1">Hsosn_3</strain>
        <tissue evidence="1">Leaf</tissue>
    </source>
</reference>
<gene>
    <name evidence="1" type="ORF">POM88_001680</name>
</gene>
<dbReference type="PANTHER" id="PTHR33917:SF3">
    <property type="entry name" value="PROTEIN EXECUTER 1, CHLOROPLASTIC"/>
    <property type="match status" value="1"/>
</dbReference>